<sequence>MPVVTFLDYILGPLIVNPGYRKAFDDNYIDRISRYYTIIFLLFFNTYVVTEEYVGEPIYCWCPPEFTDNEVWYTENVCWVSNTYYIPFSKTIPPNYQVRKDESIDITYYQWVPLALFFMALLCYIPRFIWRYATAMAGLDLKKFCVIAKHFRDSSPEEREMRLRNMATYMDVWCTGINRYRAGFYAPVREKLSTYCSLGCGRHFGTFYISLMLFIRFLYFANAFGQLFFLNEFLGNKFYVYGYEVFQAFLEGKDWTMSPRFPRVTLCDLEFRQLSNVQRHTLQCVLPINLFNEKIFLTLWFWFLGLSILSLVNLCCTIAIFLIPSFNESFIKKYLNMLGVYGTPACSKKLAYKFTHRYLRQDGVYVLKELSANANTAILQELFGYIWECFLEREKRNEFVPVYRYMPANSSYREMSLLSFPNAPLSNRQGTPLIVSNGTLRHISEEDLDSEENGTETFV</sequence>
<evidence type="ECO:0000256" key="6">
    <source>
        <dbReference type="ARBA" id="ARBA00023065"/>
    </source>
</evidence>
<dbReference type="Pfam" id="PF00876">
    <property type="entry name" value="Innexin"/>
    <property type="match status" value="1"/>
</dbReference>
<dbReference type="PANTHER" id="PTHR11893:SF36">
    <property type="entry name" value="INNEXIN-5"/>
    <property type="match status" value="1"/>
</dbReference>
<feature type="transmembrane region" description="Helical" evidence="9">
    <location>
        <begin position="207"/>
        <end position="229"/>
    </location>
</feature>
<comment type="caution">
    <text evidence="10">The sequence shown here is derived from an EMBL/GenBank/DDBJ whole genome shotgun (WGS) entry which is preliminary data.</text>
</comment>
<evidence type="ECO:0000256" key="1">
    <source>
        <dbReference type="ARBA" id="ARBA00004651"/>
    </source>
</evidence>
<keyword evidence="8 9" id="KW-0407">Ion channel</keyword>
<dbReference type="PRINTS" id="PR01262">
    <property type="entry name" value="INNEXIN"/>
</dbReference>
<evidence type="ECO:0000256" key="4">
    <source>
        <dbReference type="ARBA" id="ARBA00022692"/>
    </source>
</evidence>
<accession>A0A210QKJ5</accession>
<keyword evidence="7 9" id="KW-0472">Membrane</keyword>
<gene>
    <name evidence="9" type="primary">inx</name>
    <name evidence="10" type="ORF">KP79_PYT24469</name>
</gene>
<dbReference type="EMBL" id="NEDP02003195">
    <property type="protein sequence ID" value="OWF49226.1"/>
    <property type="molecule type" value="Genomic_DNA"/>
</dbReference>
<feature type="transmembrane region" description="Helical" evidence="9">
    <location>
        <begin position="108"/>
        <end position="130"/>
    </location>
</feature>
<keyword evidence="3" id="KW-1003">Cell membrane</keyword>
<evidence type="ECO:0000256" key="8">
    <source>
        <dbReference type="ARBA" id="ARBA00023303"/>
    </source>
</evidence>
<evidence type="ECO:0000256" key="7">
    <source>
        <dbReference type="ARBA" id="ARBA00023136"/>
    </source>
</evidence>
<comment type="similarity">
    <text evidence="9">Belongs to the pannexin family.</text>
</comment>
<evidence type="ECO:0000256" key="3">
    <source>
        <dbReference type="ARBA" id="ARBA00022475"/>
    </source>
</evidence>
<evidence type="ECO:0000256" key="2">
    <source>
        <dbReference type="ARBA" id="ARBA00022448"/>
    </source>
</evidence>
<dbReference type="AlphaFoldDB" id="A0A210QKJ5"/>
<organism evidence="10 11">
    <name type="scientific">Mizuhopecten yessoensis</name>
    <name type="common">Japanese scallop</name>
    <name type="synonym">Patinopecten yessoensis</name>
    <dbReference type="NCBI Taxonomy" id="6573"/>
    <lineage>
        <taxon>Eukaryota</taxon>
        <taxon>Metazoa</taxon>
        <taxon>Spiralia</taxon>
        <taxon>Lophotrochozoa</taxon>
        <taxon>Mollusca</taxon>
        <taxon>Bivalvia</taxon>
        <taxon>Autobranchia</taxon>
        <taxon>Pteriomorphia</taxon>
        <taxon>Pectinida</taxon>
        <taxon>Pectinoidea</taxon>
        <taxon>Pectinidae</taxon>
        <taxon>Mizuhopecten</taxon>
    </lineage>
</organism>
<dbReference type="GO" id="GO:0034220">
    <property type="term" value="P:monoatomic ion transmembrane transport"/>
    <property type="evidence" value="ECO:0007669"/>
    <property type="project" value="UniProtKB-KW"/>
</dbReference>
<dbReference type="GO" id="GO:0005886">
    <property type="term" value="C:plasma membrane"/>
    <property type="evidence" value="ECO:0007669"/>
    <property type="project" value="UniProtKB-SubCell"/>
</dbReference>
<dbReference type="GO" id="GO:0005921">
    <property type="term" value="C:gap junction"/>
    <property type="evidence" value="ECO:0007669"/>
    <property type="project" value="UniProtKB-UniRule"/>
</dbReference>
<name>A0A210QKJ5_MIZYE</name>
<evidence type="ECO:0000256" key="5">
    <source>
        <dbReference type="ARBA" id="ARBA00022989"/>
    </source>
</evidence>
<dbReference type="PANTHER" id="PTHR11893">
    <property type="entry name" value="INNEXIN"/>
    <property type="match status" value="1"/>
</dbReference>
<dbReference type="OrthoDB" id="5867527at2759"/>
<comment type="function">
    <text evidence="9">Structural component of the gap junctions.</text>
</comment>
<protein>
    <recommendedName>
        <fullName evidence="9">Innexin</fullName>
    </recommendedName>
</protein>
<keyword evidence="5 9" id="KW-1133">Transmembrane helix</keyword>
<keyword evidence="4 9" id="KW-0812">Transmembrane</keyword>
<evidence type="ECO:0000313" key="10">
    <source>
        <dbReference type="EMBL" id="OWF49226.1"/>
    </source>
</evidence>
<dbReference type="InterPro" id="IPR000990">
    <property type="entry name" value="Innexin"/>
</dbReference>
<keyword evidence="6 9" id="KW-0406">Ion transport</keyword>
<dbReference type="Proteomes" id="UP000242188">
    <property type="component" value="Unassembled WGS sequence"/>
</dbReference>
<evidence type="ECO:0000313" key="11">
    <source>
        <dbReference type="Proteomes" id="UP000242188"/>
    </source>
</evidence>
<proteinExistence type="inferred from homology"/>
<reference evidence="10 11" key="1">
    <citation type="journal article" date="2017" name="Nat. Ecol. Evol.">
        <title>Scallop genome provides insights into evolution of bilaterian karyotype and development.</title>
        <authorList>
            <person name="Wang S."/>
            <person name="Zhang J."/>
            <person name="Jiao W."/>
            <person name="Li J."/>
            <person name="Xun X."/>
            <person name="Sun Y."/>
            <person name="Guo X."/>
            <person name="Huan P."/>
            <person name="Dong B."/>
            <person name="Zhang L."/>
            <person name="Hu X."/>
            <person name="Sun X."/>
            <person name="Wang J."/>
            <person name="Zhao C."/>
            <person name="Wang Y."/>
            <person name="Wang D."/>
            <person name="Huang X."/>
            <person name="Wang R."/>
            <person name="Lv J."/>
            <person name="Li Y."/>
            <person name="Zhang Z."/>
            <person name="Liu B."/>
            <person name="Lu W."/>
            <person name="Hui Y."/>
            <person name="Liang J."/>
            <person name="Zhou Z."/>
            <person name="Hou R."/>
            <person name="Li X."/>
            <person name="Liu Y."/>
            <person name="Li H."/>
            <person name="Ning X."/>
            <person name="Lin Y."/>
            <person name="Zhao L."/>
            <person name="Xing Q."/>
            <person name="Dou J."/>
            <person name="Li Y."/>
            <person name="Mao J."/>
            <person name="Guo H."/>
            <person name="Dou H."/>
            <person name="Li T."/>
            <person name="Mu C."/>
            <person name="Jiang W."/>
            <person name="Fu Q."/>
            <person name="Fu X."/>
            <person name="Miao Y."/>
            <person name="Liu J."/>
            <person name="Yu Q."/>
            <person name="Li R."/>
            <person name="Liao H."/>
            <person name="Li X."/>
            <person name="Kong Y."/>
            <person name="Jiang Z."/>
            <person name="Chourrout D."/>
            <person name="Li R."/>
            <person name="Bao Z."/>
        </authorList>
    </citation>
    <scope>NUCLEOTIDE SEQUENCE [LARGE SCALE GENOMIC DNA]</scope>
    <source>
        <strain evidence="10 11">PY_sf001</strain>
    </source>
</reference>
<feature type="transmembrane region" description="Helical" evidence="9">
    <location>
        <begin position="32"/>
        <end position="49"/>
    </location>
</feature>
<feature type="transmembrane region" description="Helical" evidence="9">
    <location>
        <begin position="299"/>
        <end position="323"/>
    </location>
</feature>
<keyword evidence="2 9" id="KW-0813">Transport</keyword>
<comment type="subcellular location">
    <subcellularLocation>
        <location evidence="1 9">Cell membrane</location>
        <topology evidence="1 9">Multi-pass membrane protein</topology>
    </subcellularLocation>
</comment>
<keyword evidence="11" id="KW-1185">Reference proteome</keyword>
<evidence type="ECO:0000256" key="9">
    <source>
        <dbReference type="RuleBase" id="RU010713"/>
    </source>
</evidence>
<dbReference type="PROSITE" id="PS51013">
    <property type="entry name" value="PANNEXIN"/>
    <property type="match status" value="1"/>
</dbReference>